<dbReference type="eggNOG" id="COG3005">
    <property type="taxonomic scope" value="Bacteria"/>
</dbReference>
<dbReference type="AlphaFoldDB" id="D5MLM1"/>
<keyword evidence="4" id="KW-0479">Metal-binding</keyword>
<dbReference type="EMBL" id="FP565575">
    <property type="protein sequence ID" value="CBE67887.1"/>
    <property type="molecule type" value="Genomic_DNA"/>
</dbReference>
<evidence type="ECO:0000256" key="3">
    <source>
        <dbReference type="ARBA" id="ARBA00022617"/>
    </source>
</evidence>
<dbReference type="CDD" id="cd08168">
    <property type="entry name" value="Cytochrom_C3"/>
    <property type="match status" value="1"/>
</dbReference>
<feature type="domain" description="Class III cytochrome C" evidence="9">
    <location>
        <begin position="566"/>
        <end position="641"/>
    </location>
</feature>
<name>D5MLM1_METO1</name>
<dbReference type="GO" id="GO:0009055">
    <property type="term" value="F:electron transfer activity"/>
    <property type="evidence" value="ECO:0007669"/>
    <property type="project" value="InterPro"/>
</dbReference>
<evidence type="ECO:0000259" key="9">
    <source>
        <dbReference type="Pfam" id="PF02085"/>
    </source>
</evidence>
<keyword evidence="8" id="KW-0812">Transmembrane</keyword>
<keyword evidence="2" id="KW-0813">Transport</keyword>
<dbReference type="STRING" id="671143.DAMO_0826"/>
<evidence type="ECO:0000256" key="5">
    <source>
        <dbReference type="ARBA" id="ARBA00022729"/>
    </source>
</evidence>
<dbReference type="PATRIC" id="fig|671143.5.peg.717"/>
<dbReference type="HOGENOM" id="CLU_378421_0_0_0"/>
<dbReference type="InterPro" id="IPR051829">
    <property type="entry name" value="Multiheme_Cytochr_ET"/>
</dbReference>
<dbReference type="InterPro" id="IPR038266">
    <property type="entry name" value="NapC/NirT_cytc_sf"/>
</dbReference>
<reference evidence="11 12" key="1">
    <citation type="journal article" date="2010" name="Nature">
        <title>Nitrite-driven anaerobic methane oxidation by oxygenic bacteria.</title>
        <authorList>
            <person name="Ettwig K.F."/>
            <person name="Butler M.K."/>
            <person name="Le Paslier D."/>
            <person name="Pelletier E."/>
            <person name="Mangenot S."/>
            <person name="Kuypers M.M.M."/>
            <person name="Schreiber F."/>
            <person name="Dutilh B.E."/>
            <person name="Zedelius J."/>
            <person name="de Beer D."/>
            <person name="Gloerich J."/>
            <person name="Wessels H.J.C.T."/>
            <person name="van Allen T."/>
            <person name="Luesken F."/>
            <person name="Wu M."/>
            <person name="van de Pas-Schoonen K.T."/>
            <person name="Op den Camp H.J.M."/>
            <person name="Janssen-Megens E.M."/>
            <person name="Francoijs K-J."/>
            <person name="Stunnenberg H."/>
            <person name="Weissenbach J."/>
            <person name="Jetten M.S.M."/>
            <person name="Strous M."/>
        </authorList>
    </citation>
    <scope>NUCLEOTIDE SEQUENCE [LARGE SCALE GENOMIC DNA]</scope>
</reference>
<dbReference type="PANTHER" id="PTHR35038">
    <property type="entry name" value="DISSIMILATORY SULFITE REDUCTASE SIRA"/>
    <property type="match status" value="1"/>
</dbReference>
<evidence type="ECO:0000256" key="1">
    <source>
        <dbReference type="ARBA" id="ARBA00004196"/>
    </source>
</evidence>
<evidence type="ECO:0000256" key="6">
    <source>
        <dbReference type="ARBA" id="ARBA00022982"/>
    </source>
</evidence>
<dbReference type="Gene3D" id="1.10.3820.10">
    <property type="entry name" value="Di-heme elbow motif domain"/>
    <property type="match status" value="1"/>
</dbReference>
<keyword evidence="5" id="KW-0732">Signal</keyword>
<dbReference type="SUPFAM" id="SSF48695">
    <property type="entry name" value="Multiheme cytochromes"/>
    <property type="match status" value="3"/>
</dbReference>
<dbReference type="Pfam" id="PF03264">
    <property type="entry name" value="Cytochrom_NNT"/>
    <property type="match status" value="1"/>
</dbReference>
<comment type="subcellular location">
    <subcellularLocation>
        <location evidence="1">Cell envelope</location>
    </subcellularLocation>
</comment>
<dbReference type="Proteomes" id="UP000006898">
    <property type="component" value="Chromosome"/>
</dbReference>
<dbReference type="KEGG" id="mox:DAMO_0826"/>
<evidence type="ECO:0000313" key="12">
    <source>
        <dbReference type="Proteomes" id="UP000006898"/>
    </source>
</evidence>
<evidence type="ECO:0000256" key="4">
    <source>
        <dbReference type="ARBA" id="ARBA00022723"/>
    </source>
</evidence>
<dbReference type="GO" id="GO:0030313">
    <property type="term" value="C:cell envelope"/>
    <property type="evidence" value="ECO:0007669"/>
    <property type="project" value="UniProtKB-SubCell"/>
</dbReference>
<keyword evidence="8" id="KW-1133">Transmembrane helix</keyword>
<evidence type="ECO:0000313" key="11">
    <source>
        <dbReference type="EMBL" id="CBE67887.1"/>
    </source>
</evidence>
<proteinExistence type="predicted"/>
<keyword evidence="7" id="KW-0408">Iron</keyword>
<keyword evidence="8" id="KW-0472">Membrane</keyword>
<gene>
    <name evidence="11" type="ORF">DAMO_0826</name>
</gene>
<feature type="domain" description="NapC/NirT cytochrome c N-terminal" evidence="10">
    <location>
        <begin position="14"/>
        <end position="100"/>
    </location>
</feature>
<dbReference type="Pfam" id="PF02085">
    <property type="entry name" value="Cytochrom_CIII"/>
    <property type="match status" value="1"/>
</dbReference>
<accession>D5MLM1</accession>
<evidence type="ECO:0000256" key="8">
    <source>
        <dbReference type="SAM" id="Phobius"/>
    </source>
</evidence>
<dbReference type="InterPro" id="IPR036280">
    <property type="entry name" value="Multihaem_cyt_sf"/>
</dbReference>
<dbReference type="InterPro" id="IPR005126">
    <property type="entry name" value="NapC/NirT_cyt_c_N"/>
</dbReference>
<keyword evidence="3" id="KW-0349">Heme</keyword>
<protein>
    <submittedName>
        <fullName evidence="11">Uncharacterized protein</fullName>
    </submittedName>
</protein>
<keyword evidence="6" id="KW-0249">Electron transport</keyword>
<dbReference type="GO" id="GO:0046872">
    <property type="term" value="F:metal ion binding"/>
    <property type="evidence" value="ECO:0007669"/>
    <property type="project" value="UniProtKB-KW"/>
</dbReference>
<dbReference type="InterPro" id="IPR020942">
    <property type="entry name" value="Cyt_c_III_dom"/>
</dbReference>
<sequence>MAEQPPVRRRGLRILLIALATGIVVGGLAVGGLYRLSSSPLLCNSCHIMKPYVEAWRSSKHNNVTCIDCHYPPELRGTIWVKYQALSQVAKWATQTYSSKPFAEVEDASCLRSGCHTSRLLEGKVTFKRGIIFDHGPHLKEERRGRQLRCTSCHSQIVVGTHIEVTTTTCYLCHFKGMKTSREFHPLGGCTVCHTVPKEDIKLGTIAFNHESMVKRNVGCEKCHLNVVEGSGQAPQERCYTCHNQPEKLQKYADTPFMHEFHVAGHHIECTRCHSEIRHKLPPPIGLSLSGLLQWLSEPSSAEAAESSAQVLPKRLFQSPAVKMPEAHPATRDRGLDCKACHQATHQGVLEMYVGMGGKGTPMIPGHMFQVRVECVACHVEPGKDKAMATFGGRTFRPSERACLGCHGERYKGMLERWTKTITTMLTTVNAKLLLAEQALQTTHRAHPQFAKAWKLATDARHNVEFVTNGKGVHNVFFAADLLKVADGYLDQSMAAIGQLPLKVAEETLVRGGYCAVLCHNQLGVKAPEEVKFGAETIPHVRHVTEFGVTCTACHSAERHKAVTATKATCLSCHHRAGNDNERCIACHTLQNAFFSGTIKVEAVVEPTPSAHVELIDCVGCHNVQKQHSRQAVAAQCLGCHDTTSVKVFTQWRKDIGQGLEEAMRLLRKGESGLRHAPQDPKASEVRLLLQAAKRDLDLVVKAGGIHNPELAKAILVKAKESAERAIRFLNR</sequence>
<dbReference type="Gene3D" id="3.90.10.10">
    <property type="entry name" value="Cytochrome C3"/>
    <property type="match status" value="3"/>
</dbReference>
<evidence type="ECO:0000256" key="2">
    <source>
        <dbReference type="ARBA" id="ARBA00022448"/>
    </source>
</evidence>
<organism evidence="11 12">
    <name type="scientific">Methylomirabilis oxygeniifera</name>
    <dbReference type="NCBI Taxonomy" id="671143"/>
    <lineage>
        <taxon>Bacteria</taxon>
        <taxon>Candidatus Methylomirabilota</taxon>
        <taxon>Candidatus Methylomirabilia</taxon>
        <taxon>Candidatus Methylomirabilales</taxon>
        <taxon>Candidatus Methylomirabilaceae</taxon>
        <taxon>Candidatus Methylomirabilis</taxon>
    </lineage>
</organism>
<evidence type="ECO:0000256" key="7">
    <source>
        <dbReference type="ARBA" id="ARBA00023004"/>
    </source>
</evidence>
<evidence type="ECO:0000259" key="10">
    <source>
        <dbReference type="Pfam" id="PF03264"/>
    </source>
</evidence>
<dbReference type="GO" id="GO:0020037">
    <property type="term" value="F:heme binding"/>
    <property type="evidence" value="ECO:0007669"/>
    <property type="project" value="InterPro"/>
</dbReference>
<feature type="transmembrane region" description="Helical" evidence="8">
    <location>
        <begin position="12"/>
        <end position="34"/>
    </location>
</feature>